<dbReference type="AlphaFoldDB" id="A0A1G1Y036"/>
<dbReference type="Proteomes" id="UP000176241">
    <property type="component" value="Unassembled WGS sequence"/>
</dbReference>
<name>A0A1G1Y036_9BACT</name>
<sequence>MIDLIVAAVVLVIILSYVLANFRGATRSDINLTLNKFISDIRQAQTESLAGKITGVCYEEASHETALGLCDRILSCEFCQPEYPNFGYGVATVECSNPPCNYFLFADVNGDGVVLAGDLLPSFPERLLGETTIEQVCYSDQIEEPDFPPFENFNCATGWKPGSFFGLVFQADKVSLKTRQPLVNEPDIKYIAMRIKDQNKGRQAFLYISASGLISSGILK</sequence>
<dbReference type="STRING" id="1797533.A2731_02085"/>
<proteinExistence type="predicted"/>
<comment type="caution">
    <text evidence="1">The sequence shown here is derived from an EMBL/GenBank/DDBJ whole genome shotgun (WGS) entry which is preliminary data.</text>
</comment>
<accession>A0A1G1Y036</accession>
<reference evidence="1 2" key="1">
    <citation type="journal article" date="2016" name="Nat. Commun.">
        <title>Thousands of microbial genomes shed light on interconnected biogeochemical processes in an aquifer system.</title>
        <authorList>
            <person name="Anantharaman K."/>
            <person name="Brown C.T."/>
            <person name="Hug L.A."/>
            <person name="Sharon I."/>
            <person name="Castelle C.J."/>
            <person name="Probst A.J."/>
            <person name="Thomas B.C."/>
            <person name="Singh A."/>
            <person name="Wilkins M.J."/>
            <person name="Karaoz U."/>
            <person name="Brodie E.L."/>
            <person name="Williams K.H."/>
            <person name="Hubbard S.S."/>
            <person name="Banfield J.F."/>
        </authorList>
    </citation>
    <scope>NUCLEOTIDE SEQUENCE [LARGE SCALE GENOMIC DNA]</scope>
</reference>
<organism evidence="1 2">
    <name type="scientific">Candidatus Buchananbacteria bacterium RIFCSPHIGHO2_01_FULL_39_8</name>
    <dbReference type="NCBI Taxonomy" id="1797533"/>
    <lineage>
        <taxon>Bacteria</taxon>
        <taxon>Candidatus Buchananiibacteriota</taxon>
    </lineage>
</organism>
<evidence type="ECO:0000313" key="1">
    <source>
        <dbReference type="EMBL" id="OGY45705.1"/>
    </source>
</evidence>
<evidence type="ECO:0000313" key="2">
    <source>
        <dbReference type="Proteomes" id="UP000176241"/>
    </source>
</evidence>
<dbReference type="EMBL" id="MHIC01000011">
    <property type="protein sequence ID" value="OGY45705.1"/>
    <property type="molecule type" value="Genomic_DNA"/>
</dbReference>
<protein>
    <submittedName>
        <fullName evidence="1">Uncharacterized protein</fullName>
    </submittedName>
</protein>
<gene>
    <name evidence="1" type="ORF">A2731_02085</name>
</gene>